<accession>A0AAT9FS83</accession>
<gene>
    <name evidence="15" type="primary">fixI2</name>
    <name evidence="15" type="ORF">NT6N_38990</name>
</gene>
<evidence type="ECO:0000256" key="4">
    <source>
        <dbReference type="ARBA" id="ARBA00022553"/>
    </source>
</evidence>
<evidence type="ECO:0000256" key="5">
    <source>
        <dbReference type="ARBA" id="ARBA00022692"/>
    </source>
</evidence>
<dbReference type="InterPro" id="IPR059000">
    <property type="entry name" value="ATPase_P-type_domA"/>
</dbReference>
<dbReference type="InterPro" id="IPR023214">
    <property type="entry name" value="HAD_sf"/>
</dbReference>
<organism evidence="15">
    <name type="scientific">Oceaniferula spumae</name>
    <dbReference type="NCBI Taxonomy" id="2979115"/>
    <lineage>
        <taxon>Bacteria</taxon>
        <taxon>Pseudomonadati</taxon>
        <taxon>Verrucomicrobiota</taxon>
        <taxon>Verrucomicrobiia</taxon>
        <taxon>Verrucomicrobiales</taxon>
        <taxon>Verrucomicrobiaceae</taxon>
        <taxon>Oceaniferula</taxon>
    </lineage>
</organism>
<feature type="transmembrane region" description="Helical" evidence="12">
    <location>
        <begin position="230"/>
        <end position="253"/>
    </location>
</feature>
<dbReference type="PANTHER" id="PTHR43520:SF5">
    <property type="entry name" value="CATION-TRANSPORTING P-TYPE ATPASE-RELATED"/>
    <property type="match status" value="1"/>
</dbReference>
<keyword evidence="2" id="KW-0813">Transport</keyword>
<protein>
    <submittedName>
        <fullName evidence="15">Copper-translocating P-type ATPase</fullName>
    </submittedName>
</protein>
<feature type="transmembrane region" description="Helical" evidence="12">
    <location>
        <begin position="192"/>
        <end position="218"/>
    </location>
</feature>
<dbReference type="InterPro" id="IPR023299">
    <property type="entry name" value="ATPase_P-typ_cyto_dom_N"/>
</dbReference>
<keyword evidence="5 12" id="KW-0812">Transmembrane</keyword>
<dbReference type="Pfam" id="PF12156">
    <property type="entry name" value="ATPase-cat_bd"/>
    <property type="match status" value="1"/>
</dbReference>
<dbReference type="EMBL" id="AP026866">
    <property type="protein sequence ID" value="BDS08859.1"/>
    <property type="molecule type" value="Genomic_DNA"/>
</dbReference>
<evidence type="ECO:0000313" key="15">
    <source>
        <dbReference type="EMBL" id="BDS08859.1"/>
    </source>
</evidence>
<keyword evidence="6" id="KW-0479">Metal-binding</keyword>
<dbReference type="InterPro" id="IPR021993">
    <property type="entry name" value="ATPase-cat-bd"/>
</dbReference>
<dbReference type="AlphaFoldDB" id="A0AAT9FS83"/>
<keyword evidence="3" id="KW-1003">Cell membrane</keyword>
<evidence type="ECO:0000256" key="2">
    <source>
        <dbReference type="ARBA" id="ARBA00022448"/>
    </source>
</evidence>
<dbReference type="GO" id="GO:0055070">
    <property type="term" value="P:copper ion homeostasis"/>
    <property type="evidence" value="ECO:0007669"/>
    <property type="project" value="TreeGrafter"/>
</dbReference>
<evidence type="ECO:0000256" key="9">
    <source>
        <dbReference type="ARBA" id="ARBA00022989"/>
    </source>
</evidence>
<feature type="transmembrane region" description="Helical" evidence="12">
    <location>
        <begin position="727"/>
        <end position="751"/>
    </location>
</feature>
<evidence type="ECO:0000256" key="3">
    <source>
        <dbReference type="ARBA" id="ARBA00022475"/>
    </source>
</evidence>
<dbReference type="SUPFAM" id="SSF55008">
    <property type="entry name" value="HMA, heavy metal-associated domain"/>
    <property type="match status" value="1"/>
</dbReference>
<dbReference type="InterPro" id="IPR036163">
    <property type="entry name" value="HMA_dom_sf"/>
</dbReference>
<dbReference type="PRINTS" id="PR00119">
    <property type="entry name" value="CATATPASE"/>
</dbReference>
<keyword evidence="7" id="KW-0460">Magnesium</keyword>
<dbReference type="NCBIfam" id="TIGR01494">
    <property type="entry name" value="ATPase_P-type"/>
    <property type="match status" value="1"/>
</dbReference>
<feature type="transmembrane region" description="Helical" evidence="12">
    <location>
        <begin position="407"/>
        <end position="426"/>
    </location>
</feature>
<proteinExistence type="predicted"/>
<keyword evidence="4" id="KW-0597">Phosphoprotein</keyword>
<feature type="domain" description="P-type ATPase A" evidence="13">
    <location>
        <begin position="307"/>
        <end position="390"/>
    </location>
</feature>
<dbReference type="PANTHER" id="PTHR43520">
    <property type="entry name" value="ATP7, ISOFORM B"/>
    <property type="match status" value="1"/>
</dbReference>
<dbReference type="GO" id="GO:0043682">
    <property type="term" value="F:P-type divalent copper transporter activity"/>
    <property type="evidence" value="ECO:0007669"/>
    <property type="project" value="TreeGrafter"/>
</dbReference>
<keyword evidence="9 12" id="KW-1133">Transmembrane helix</keyword>
<dbReference type="KEGG" id="osu:NT6N_38990"/>
<evidence type="ECO:0000256" key="11">
    <source>
        <dbReference type="ARBA" id="ARBA00023136"/>
    </source>
</evidence>
<evidence type="ECO:0000256" key="8">
    <source>
        <dbReference type="ARBA" id="ARBA00022967"/>
    </source>
</evidence>
<dbReference type="GO" id="GO:0016887">
    <property type="term" value="F:ATP hydrolysis activity"/>
    <property type="evidence" value="ECO:0007669"/>
    <property type="project" value="InterPro"/>
</dbReference>
<evidence type="ECO:0000256" key="7">
    <source>
        <dbReference type="ARBA" id="ARBA00022842"/>
    </source>
</evidence>
<name>A0AAT9FS83_9BACT</name>
<dbReference type="GO" id="GO:0005507">
    <property type="term" value="F:copper ion binding"/>
    <property type="evidence" value="ECO:0007669"/>
    <property type="project" value="TreeGrafter"/>
</dbReference>
<dbReference type="GO" id="GO:0005886">
    <property type="term" value="C:plasma membrane"/>
    <property type="evidence" value="ECO:0007669"/>
    <property type="project" value="UniProtKB-SubCell"/>
</dbReference>
<feature type="domain" description="Putative metal-binding" evidence="14">
    <location>
        <begin position="3"/>
        <end position="50"/>
    </location>
</feature>
<sequence>MTECIHCSTPLEKSQVESGFCCTGCEFVHGLIHEEGLQNFYDLKQEERLSPLNDQPFQEYDFSWLGEEVELLDKDVGDGGRCEMDLSLQGVSCVGCIWLVERLFTRHSGSLSCDISPATGAMRLAWKAGQFQMLDFAHELQKFGYIIGRPRDASHKNEELKKLGHKLGICGAFALNAMGFSLPRYLGMPADFMFAGIFELITMLSATLAMLVGGSWFIQRAVQSLRAGILHMDTPIALGVSLAYLGSIAGWLWKHEGLLYFDFVAIFIFLMLGGRWLQTAAVERNRNRLLEQTPVPRSLVRVPEGDAIALVDLKSGDRYALPAGQTTPVSSMMAEGEADFSLEWINGEPDPCHHQTGTHVPAGAIKLSQASITLTAEENWSNSMLAQLLREGESSTRSPVLEKILKIYLTVVLILGFGGGLAWLLSGADFPTAMQVTISVFVISCPCALGVALPLADDMASSAMRSLGVFIRKPAFWSRIRQIKSIFFDKTGTLTLDLPELTETASLENLNEESARVLATLCAKSRHPLSRSLLKHLGLKGQRLIDPNLEIHEVPGLGSWLSGGSGVRWSLGKCGWGGMDETQVTATSAGCELRRNGEPVATFTFQECLRPDTAETIASLAGKNVFILSGDQNERVQAISNSLGVATEHVHAGLSPGDKARLVGEIDPDHALFLGDGANDSLAFDAANMSGAVAGRGLLESKSDFYFLSSGLRFLPQMFTLADRHALAVRSVFIFSLIYNFAAVAVCLWGLMNPLLAAILMPLSSLVSLTLAASILSKNKCLTKAGATSIAITPSPTYDIT</sequence>
<dbReference type="Gene3D" id="3.40.1110.10">
    <property type="entry name" value="Calcium-transporting ATPase, cytoplasmic domain N"/>
    <property type="match status" value="1"/>
</dbReference>
<evidence type="ECO:0000259" key="13">
    <source>
        <dbReference type="Pfam" id="PF00122"/>
    </source>
</evidence>
<evidence type="ECO:0000259" key="14">
    <source>
        <dbReference type="Pfam" id="PF12156"/>
    </source>
</evidence>
<reference evidence="15" key="1">
    <citation type="submission" date="2024-07" db="EMBL/GenBank/DDBJ databases">
        <title>Complete genome sequence of Verrucomicrobiaceae bacterium NT6N.</title>
        <authorList>
            <person name="Huang C."/>
            <person name="Takami H."/>
            <person name="Hamasaki K."/>
        </authorList>
    </citation>
    <scope>NUCLEOTIDE SEQUENCE</scope>
    <source>
        <strain evidence="15">NT6N</strain>
    </source>
</reference>
<dbReference type="SUPFAM" id="SSF56784">
    <property type="entry name" value="HAD-like"/>
    <property type="match status" value="1"/>
</dbReference>
<keyword evidence="11 12" id="KW-0472">Membrane</keyword>
<feature type="transmembrane region" description="Helical" evidence="12">
    <location>
        <begin position="167"/>
        <end position="186"/>
    </location>
</feature>
<dbReference type="Pfam" id="PF00122">
    <property type="entry name" value="E1-E2_ATPase"/>
    <property type="match status" value="1"/>
</dbReference>
<feature type="transmembrane region" description="Helical" evidence="12">
    <location>
        <begin position="432"/>
        <end position="456"/>
    </location>
</feature>
<dbReference type="InterPro" id="IPR001757">
    <property type="entry name" value="P_typ_ATPase"/>
</dbReference>
<dbReference type="Gene3D" id="3.40.50.1000">
    <property type="entry name" value="HAD superfamily/HAD-like"/>
    <property type="match status" value="1"/>
</dbReference>
<feature type="transmembrane region" description="Helical" evidence="12">
    <location>
        <begin position="259"/>
        <end position="277"/>
    </location>
</feature>
<evidence type="ECO:0000256" key="1">
    <source>
        <dbReference type="ARBA" id="ARBA00004651"/>
    </source>
</evidence>
<dbReference type="GO" id="GO:0005524">
    <property type="term" value="F:ATP binding"/>
    <property type="evidence" value="ECO:0007669"/>
    <property type="project" value="InterPro"/>
</dbReference>
<keyword evidence="8" id="KW-1278">Translocase</keyword>
<dbReference type="InterPro" id="IPR036412">
    <property type="entry name" value="HAD-like_sf"/>
</dbReference>
<keyword evidence="10" id="KW-0406">Ion transport</keyword>
<feature type="transmembrane region" description="Helical" evidence="12">
    <location>
        <begin position="757"/>
        <end position="776"/>
    </location>
</feature>
<evidence type="ECO:0000256" key="10">
    <source>
        <dbReference type="ARBA" id="ARBA00023065"/>
    </source>
</evidence>
<evidence type="ECO:0000256" key="12">
    <source>
        <dbReference type="SAM" id="Phobius"/>
    </source>
</evidence>
<evidence type="ECO:0000256" key="6">
    <source>
        <dbReference type="ARBA" id="ARBA00022723"/>
    </source>
</evidence>
<comment type="subcellular location">
    <subcellularLocation>
        <location evidence="1">Cell membrane</location>
        <topology evidence="1">Multi-pass membrane protein</topology>
    </subcellularLocation>
</comment>
<dbReference type="Pfam" id="PF00702">
    <property type="entry name" value="Hydrolase"/>
    <property type="match status" value="1"/>
</dbReference>